<dbReference type="PANTHER" id="PTHR43775">
    <property type="entry name" value="FATTY ACID SYNTHASE"/>
    <property type="match status" value="1"/>
</dbReference>
<keyword evidence="6" id="KW-0511">Multifunctional enzyme</keyword>
<evidence type="ECO:0000256" key="2">
    <source>
        <dbReference type="ARBA" id="ARBA00022553"/>
    </source>
</evidence>
<dbReference type="GO" id="GO:0016491">
    <property type="term" value="F:oxidoreductase activity"/>
    <property type="evidence" value="ECO:0007669"/>
    <property type="project" value="UniProtKB-KW"/>
</dbReference>
<dbReference type="InterPro" id="IPR049900">
    <property type="entry name" value="PKS_mFAS_DH"/>
</dbReference>
<protein>
    <submittedName>
        <fullName evidence="11">KR domain-containing protein</fullName>
    </submittedName>
</protein>
<dbReference type="GO" id="GO:0006633">
    <property type="term" value="P:fatty acid biosynthetic process"/>
    <property type="evidence" value="ECO:0007669"/>
    <property type="project" value="TreeGrafter"/>
</dbReference>
<dbReference type="PROSITE" id="PS52019">
    <property type="entry name" value="PKS_MFAS_DH"/>
    <property type="match status" value="1"/>
</dbReference>
<comment type="caution">
    <text evidence="8">Lacks conserved residue(s) required for the propagation of feature annotation.</text>
</comment>
<evidence type="ECO:0000256" key="4">
    <source>
        <dbReference type="ARBA" id="ARBA00022857"/>
    </source>
</evidence>
<keyword evidence="2" id="KW-0597">Phosphoprotein</keyword>
<dbReference type="Gene3D" id="3.40.50.150">
    <property type="entry name" value="Vaccinia Virus protein VP39"/>
    <property type="match status" value="1"/>
</dbReference>
<dbReference type="SUPFAM" id="SSF47336">
    <property type="entry name" value="ACP-like"/>
    <property type="match status" value="1"/>
</dbReference>
<evidence type="ECO:0000259" key="10">
    <source>
        <dbReference type="PROSITE" id="PS52019"/>
    </source>
</evidence>
<dbReference type="Pfam" id="PF08242">
    <property type="entry name" value="Methyltransf_12"/>
    <property type="match status" value="1"/>
</dbReference>
<dbReference type="InterPro" id="IPR056501">
    <property type="entry name" value="NAD-bd_HRPKS_sdrA"/>
</dbReference>
<dbReference type="InterPro" id="IPR042104">
    <property type="entry name" value="PKS_dehydratase_sf"/>
</dbReference>
<dbReference type="SUPFAM" id="SSF50129">
    <property type="entry name" value="GroES-like"/>
    <property type="match status" value="1"/>
</dbReference>
<dbReference type="SUPFAM" id="SSF51735">
    <property type="entry name" value="NAD(P)-binding Rossmann-fold domains"/>
    <property type="match status" value="2"/>
</dbReference>
<dbReference type="InterPro" id="IPR020843">
    <property type="entry name" value="ER"/>
</dbReference>
<keyword evidence="3" id="KW-0808">Transferase</keyword>
<dbReference type="InterPro" id="IPR013217">
    <property type="entry name" value="Methyltransf_12"/>
</dbReference>
<sequence length="1449" mass="158300">MSKRSVFDYGPYFQLLRNISYDREGHATAMLAARDYTSTMPYALEDPCVVHPSTLDAVCHLQMVALSQGGWNAVPTMMFSHLRKLWVSQRLFEAPGNLQLRAATQETMRAFREAECRTLVTFADSNEPVLVLDGQRGTAITSLKSADAATSHGESGQNFYGLDYKPDLSLLDAKAKSRYFASAFKEDPRCRAPPKELIDRADAIALHFIETALKQVDKEDEPLQFDNHLTRHVKWMRRVHQSRDTWTLDSRGLSHLSIQEILDEADSEPTQRLTKKVGEHLHSILKGEANALQVIFEGNLANEFYHSDIFATNNSKMEAYINVLAHANPKLRVLEVGAGTGSSTGRILPYLAAQGVEGGPPEAVRFGEYCYTDISAGFFEKAPERFSYAASHMTFKKLDLEKHPDTQGFAEGTYDVVVAGNVLHATSDLIQTLRYFRGLLRPGGVLALGETVNLDNVRDGLIFGLLPGWWLREGQWWSTDQEYQDQGPLLTEEQWATVLKDAGFPGIQMAFRDHEQKPYHRVSIIITTRPENESLSSQPAGVESPYKIVVDPTSATQTCTAESLRSYLIQGVQTMGVEICSMSSIAPGDTKLTRDDVVVSLLELDDSVLSSVTANEFEAIKKICLDTRFTLWLTYGGAPKATNSAAEVAIEFGRSVCSERGDQGFVTLNLSSRSESPTAVTSAVESIMRVVERLGHASCPGTDNESEFSEDDGLICIPHLMPAPHMDQALFAKQSGDRLKSCTFNGERPKPHISITIETPGLLGTIFYVEDAEAGKNLQPGDVEIEVKATSMNFKDAMIALGQIPGRSFGFDGAGIVSRVSPGSQLRPGDSVLFCSSTGGGFGTYVRCPELQTEKLPVGMSFQVAAAIPAVWSTVVPGETVLIHAAAGGVGQAAVQLAQLRGAKIFATVESQTKRELVKQLFGLSDIQIFNSRDDTFAQDVLHATGGRGVDVVLNSLGGELLRQSWECIAPFGRFIDIGKADIIANNTLPMGPFNRNVAFFSVDLVVVHEEVKPLMKKILQDVTRLFEENLHLHEPKPLHTFSPSKLEDAMRSLQGVKNTGKVIIDYASATDTVEYRPSQRQHRYNFEANATYVISGGLGDLGREIARWIVSRGARNLVLLSSRGAAGWPDALKLIQELECTAGVTVLAPACDIVDQKAVEETLRQASRELPPIKGCIQAAMVLRDDMLAKMSHSMFLETLGPKRAGSCNLHQLLPKDMDFFVLLSPFCGIMGNRGQSNYAAGNAFEDALARHRVAQGLKSVSVDLVLVAEAGWANLLDLLCDPGYDCAKPGSAQVVNMVDSAADLARMTQQGLLDWMQKPMFSNLLRMGETEDMSSGRGAGGGNGDGSDGVNRLTIVKAAPDLPTASEIVTQGLVKKLAKSLSVPIETLDVGKPAYVVGVDSLMAVEVRYWFKKQLLVEVPVFEILKNQSLTDLCQQVASKVLQSSSK</sequence>
<dbReference type="Pfam" id="PF14765">
    <property type="entry name" value="PS-DH"/>
    <property type="match status" value="1"/>
</dbReference>
<evidence type="ECO:0000256" key="7">
    <source>
        <dbReference type="ARBA" id="ARBA00023315"/>
    </source>
</evidence>
<dbReference type="Pfam" id="PF00550">
    <property type="entry name" value="PP-binding"/>
    <property type="match status" value="1"/>
</dbReference>
<dbReference type="CDD" id="cd02440">
    <property type="entry name" value="AdoMet_MTases"/>
    <property type="match status" value="1"/>
</dbReference>
<evidence type="ECO:0000313" key="11">
    <source>
        <dbReference type="EMBL" id="KAK1675095.1"/>
    </source>
</evidence>
<evidence type="ECO:0000256" key="5">
    <source>
        <dbReference type="ARBA" id="ARBA00023002"/>
    </source>
</evidence>
<dbReference type="SUPFAM" id="SSF53335">
    <property type="entry name" value="S-adenosyl-L-methionine-dependent methyltransferases"/>
    <property type="match status" value="1"/>
</dbReference>
<dbReference type="CDD" id="cd05195">
    <property type="entry name" value="enoyl_red"/>
    <property type="match status" value="1"/>
</dbReference>
<dbReference type="GO" id="GO:0044550">
    <property type="term" value="P:secondary metabolite biosynthetic process"/>
    <property type="evidence" value="ECO:0007669"/>
    <property type="project" value="TreeGrafter"/>
</dbReference>
<dbReference type="InterPro" id="IPR057326">
    <property type="entry name" value="KR_dom"/>
</dbReference>
<name>A0AAJ0AKV1_9PEZI</name>
<dbReference type="Gene3D" id="3.10.129.110">
    <property type="entry name" value="Polyketide synthase dehydratase"/>
    <property type="match status" value="1"/>
</dbReference>
<dbReference type="InterPro" id="IPR050091">
    <property type="entry name" value="PKS_NRPS_Biosynth_Enz"/>
</dbReference>
<feature type="region of interest" description="N-terminal hotdog fold" evidence="8">
    <location>
        <position position="1"/>
    </location>
</feature>
<dbReference type="RefSeq" id="XP_060429098.1">
    <property type="nucleotide sequence ID" value="XM_060578330.1"/>
</dbReference>
<dbReference type="Pfam" id="PF08240">
    <property type="entry name" value="ADH_N"/>
    <property type="match status" value="1"/>
</dbReference>
<dbReference type="Pfam" id="PF23114">
    <property type="entry name" value="NAD-bd_HRPKS_sdrA"/>
    <property type="match status" value="1"/>
</dbReference>
<reference evidence="11" key="1">
    <citation type="submission" date="2021-06" db="EMBL/GenBank/DDBJ databases">
        <title>Comparative genomics, transcriptomics and evolutionary studies reveal genomic signatures of adaptation to plant cell wall in hemibiotrophic fungi.</title>
        <authorList>
            <consortium name="DOE Joint Genome Institute"/>
            <person name="Baroncelli R."/>
            <person name="Diaz J.F."/>
            <person name="Benocci T."/>
            <person name="Peng M."/>
            <person name="Battaglia E."/>
            <person name="Haridas S."/>
            <person name="Andreopoulos W."/>
            <person name="Labutti K."/>
            <person name="Pangilinan J."/>
            <person name="Floch G.L."/>
            <person name="Makela M.R."/>
            <person name="Henrissat B."/>
            <person name="Grigoriev I.V."/>
            <person name="Crouch J.A."/>
            <person name="De Vries R.P."/>
            <person name="Sukno S.A."/>
            <person name="Thon M.R."/>
        </authorList>
    </citation>
    <scope>NUCLEOTIDE SEQUENCE</scope>
    <source>
        <strain evidence="11">CBS 193.32</strain>
    </source>
</reference>
<feature type="domain" description="Carrier" evidence="9">
    <location>
        <begin position="1366"/>
        <end position="1443"/>
    </location>
</feature>
<gene>
    <name evidence="11" type="ORF">BDP55DRAFT_716101</name>
</gene>
<dbReference type="GO" id="GO:1901336">
    <property type="term" value="P:lactone biosynthetic process"/>
    <property type="evidence" value="ECO:0007669"/>
    <property type="project" value="UniProtKB-ARBA"/>
</dbReference>
<accession>A0AAJ0AKV1</accession>
<organism evidence="11 12">
    <name type="scientific">Colletotrichum godetiae</name>
    <dbReference type="NCBI Taxonomy" id="1209918"/>
    <lineage>
        <taxon>Eukaryota</taxon>
        <taxon>Fungi</taxon>
        <taxon>Dikarya</taxon>
        <taxon>Ascomycota</taxon>
        <taxon>Pezizomycotina</taxon>
        <taxon>Sordariomycetes</taxon>
        <taxon>Hypocreomycetidae</taxon>
        <taxon>Glomerellales</taxon>
        <taxon>Glomerellaceae</taxon>
        <taxon>Colletotrichum</taxon>
        <taxon>Colletotrichum acutatum species complex</taxon>
    </lineage>
</organism>
<dbReference type="InterPro" id="IPR013154">
    <property type="entry name" value="ADH-like_N"/>
</dbReference>
<keyword evidence="5" id="KW-0560">Oxidoreductase</keyword>
<dbReference type="InterPro" id="IPR049551">
    <property type="entry name" value="PKS_DH_C"/>
</dbReference>
<dbReference type="InterPro" id="IPR036291">
    <property type="entry name" value="NAD(P)-bd_dom_sf"/>
</dbReference>
<dbReference type="PANTHER" id="PTHR43775:SF29">
    <property type="entry name" value="ASPERFURANONE POLYKETIDE SYNTHASE AFOG-RELATED"/>
    <property type="match status" value="1"/>
</dbReference>
<evidence type="ECO:0000313" key="12">
    <source>
        <dbReference type="Proteomes" id="UP001224890"/>
    </source>
</evidence>
<dbReference type="Proteomes" id="UP001224890">
    <property type="component" value="Unassembled WGS sequence"/>
</dbReference>
<dbReference type="FunFam" id="3.40.50.720:FF:000209">
    <property type="entry name" value="Polyketide synthase Pks12"/>
    <property type="match status" value="1"/>
</dbReference>
<dbReference type="PROSITE" id="PS50075">
    <property type="entry name" value="CARRIER"/>
    <property type="match status" value="1"/>
</dbReference>
<comment type="caution">
    <text evidence="11">The sequence shown here is derived from an EMBL/GenBank/DDBJ whole genome shotgun (WGS) entry which is preliminary data.</text>
</comment>
<keyword evidence="12" id="KW-1185">Reference proteome</keyword>
<dbReference type="Gene3D" id="3.40.50.720">
    <property type="entry name" value="NAD(P)-binding Rossmann-like Domain"/>
    <property type="match status" value="2"/>
</dbReference>
<dbReference type="InterPro" id="IPR036736">
    <property type="entry name" value="ACP-like_sf"/>
</dbReference>
<evidence type="ECO:0000256" key="3">
    <source>
        <dbReference type="ARBA" id="ARBA00022679"/>
    </source>
</evidence>
<dbReference type="EMBL" id="JAHMHR010000023">
    <property type="protein sequence ID" value="KAK1675095.1"/>
    <property type="molecule type" value="Genomic_DNA"/>
</dbReference>
<proteinExistence type="predicted"/>
<evidence type="ECO:0000256" key="8">
    <source>
        <dbReference type="PROSITE-ProRule" id="PRU01363"/>
    </source>
</evidence>
<keyword evidence="1" id="KW-0596">Phosphopantetheine</keyword>
<dbReference type="GeneID" id="85462856"/>
<dbReference type="InterPro" id="IPR009081">
    <property type="entry name" value="PP-bd_ACP"/>
</dbReference>
<dbReference type="Gene3D" id="1.10.1200.10">
    <property type="entry name" value="ACP-like"/>
    <property type="match status" value="1"/>
</dbReference>
<dbReference type="Pfam" id="PF00107">
    <property type="entry name" value="ADH_zinc_N"/>
    <property type="match status" value="1"/>
</dbReference>
<dbReference type="GO" id="GO:0004312">
    <property type="term" value="F:fatty acid synthase activity"/>
    <property type="evidence" value="ECO:0007669"/>
    <property type="project" value="TreeGrafter"/>
</dbReference>
<feature type="region of interest" description="C-terminal hotdog fold" evidence="8">
    <location>
        <begin position="1"/>
        <end position="146"/>
    </location>
</feature>
<dbReference type="InterPro" id="IPR013968">
    <property type="entry name" value="PKS_KR"/>
</dbReference>
<dbReference type="InterPro" id="IPR020806">
    <property type="entry name" value="PKS_PP-bd"/>
</dbReference>
<dbReference type="InterPro" id="IPR029063">
    <property type="entry name" value="SAM-dependent_MTases_sf"/>
</dbReference>
<feature type="domain" description="PKS/mFAS DH" evidence="10">
    <location>
        <begin position="1"/>
        <end position="146"/>
    </location>
</feature>
<dbReference type="InterPro" id="IPR013149">
    <property type="entry name" value="ADH-like_C"/>
</dbReference>
<dbReference type="Pfam" id="PF08659">
    <property type="entry name" value="KR"/>
    <property type="match status" value="1"/>
</dbReference>
<keyword evidence="4" id="KW-0521">NADP</keyword>
<dbReference type="SMART" id="SM00822">
    <property type="entry name" value="PKS_KR"/>
    <property type="match status" value="1"/>
</dbReference>
<dbReference type="InterPro" id="IPR011032">
    <property type="entry name" value="GroES-like_sf"/>
</dbReference>
<dbReference type="GO" id="GO:0031177">
    <property type="term" value="F:phosphopantetheine binding"/>
    <property type="evidence" value="ECO:0007669"/>
    <property type="project" value="InterPro"/>
</dbReference>
<dbReference type="SMART" id="SM00823">
    <property type="entry name" value="PKS_PP"/>
    <property type="match status" value="1"/>
</dbReference>
<evidence type="ECO:0000259" key="9">
    <source>
        <dbReference type="PROSITE" id="PS50075"/>
    </source>
</evidence>
<evidence type="ECO:0000256" key="6">
    <source>
        <dbReference type="ARBA" id="ARBA00023268"/>
    </source>
</evidence>
<evidence type="ECO:0000256" key="1">
    <source>
        <dbReference type="ARBA" id="ARBA00022450"/>
    </source>
</evidence>
<dbReference type="SMART" id="SM00829">
    <property type="entry name" value="PKS_ER"/>
    <property type="match status" value="1"/>
</dbReference>
<keyword evidence="7" id="KW-0012">Acyltransferase</keyword>
<dbReference type="Gene3D" id="3.90.180.10">
    <property type="entry name" value="Medium-chain alcohol dehydrogenases, catalytic domain"/>
    <property type="match status" value="1"/>
</dbReference>